<dbReference type="PROSITE" id="PS50113">
    <property type="entry name" value="PAC"/>
    <property type="match status" value="1"/>
</dbReference>
<dbReference type="GO" id="GO:0003824">
    <property type="term" value="F:catalytic activity"/>
    <property type="evidence" value="ECO:0007669"/>
    <property type="project" value="UniProtKB-ARBA"/>
</dbReference>
<feature type="domain" description="PAC" evidence="2">
    <location>
        <begin position="114"/>
        <end position="167"/>
    </location>
</feature>
<name>A0A1H9J3T1_9GAMM</name>
<dbReference type="InterPro" id="IPR043128">
    <property type="entry name" value="Rev_trsase/Diguanyl_cyclase"/>
</dbReference>
<dbReference type="Gene3D" id="3.30.70.270">
    <property type="match status" value="1"/>
</dbReference>
<dbReference type="GO" id="GO:0006355">
    <property type="term" value="P:regulation of DNA-templated transcription"/>
    <property type="evidence" value="ECO:0007669"/>
    <property type="project" value="InterPro"/>
</dbReference>
<dbReference type="PROSITE" id="PS50887">
    <property type="entry name" value="GGDEF"/>
    <property type="match status" value="1"/>
</dbReference>
<feature type="domain" description="GGDEF" evidence="3">
    <location>
        <begin position="199"/>
        <end position="334"/>
    </location>
</feature>
<sequence length="334" mass="37633">MSFVIEPPSGLLRGVPPGALLGDVWTEYSPSAHEQMLREQPQRYVEMVQSISAYGICLLDRDGVIRSWNRGATLISGLREDIVCGMHYARLFADEALHENQPQRALDFARANGHCREEQLRRRGSGDTIIVSSTLDVLRDAEGQLTGFVEVVQDITEQKERERQLYERATRDALTGVANRGHFCEIAQQEIERARRFAEPLSLLLIDIDHFKRINDQYGHEVGDQALCMIARACRGSLRRIDTIGRIGGEEFAVLLPRADKQPALEIAQRLRRELSEQKIPAPPRRHNISLTVSGGLASLRPLTRDLGELLRHADAALYRAKRGGRNAVLAWFE</sequence>
<gene>
    <name evidence="4" type="ORF">SAMN04488038_11110</name>
</gene>
<dbReference type="AlphaFoldDB" id="A0A1H9J3T1"/>
<reference evidence="4 5" key="1">
    <citation type="submission" date="2016-10" db="EMBL/GenBank/DDBJ databases">
        <authorList>
            <person name="de Groot N.N."/>
        </authorList>
    </citation>
    <scope>NUCLEOTIDE SEQUENCE [LARGE SCALE GENOMIC DNA]</scope>
    <source>
        <strain evidence="4 5">DSM 25927</strain>
    </source>
</reference>
<dbReference type="CDD" id="cd01949">
    <property type="entry name" value="GGDEF"/>
    <property type="match status" value="1"/>
</dbReference>
<dbReference type="NCBIfam" id="TIGR00254">
    <property type="entry name" value="GGDEF"/>
    <property type="match status" value="1"/>
</dbReference>
<keyword evidence="5" id="KW-1185">Reference proteome</keyword>
<proteinExistence type="predicted"/>
<dbReference type="SMART" id="SM00267">
    <property type="entry name" value="GGDEF"/>
    <property type="match status" value="1"/>
</dbReference>
<dbReference type="InterPro" id="IPR013767">
    <property type="entry name" value="PAS_fold"/>
</dbReference>
<dbReference type="EMBL" id="FOFS01000011">
    <property type="protein sequence ID" value="SEQ81483.1"/>
    <property type="molecule type" value="Genomic_DNA"/>
</dbReference>
<dbReference type="SUPFAM" id="SSF55785">
    <property type="entry name" value="PYP-like sensor domain (PAS domain)"/>
    <property type="match status" value="1"/>
</dbReference>
<dbReference type="SUPFAM" id="SSF55073">
    <property type="entry name" value="Nucleotide cyclase"/>
    <property type="match status" value="1"/>
</dbReference>
<dbReference type="OrthoDB" id="73375at2"/>
<dbReference type="Proteomes" id="UP000199233">
    <property type="component" value="Unassembled WGS sequence"/>
</dbReference>
<dbReference type="InterPro" id="IPR000014">
    <property type="entry name" value="PAS"/>
</dbReference>
<organism evidence="4 5">
    <name type="scientific">Solimonas aquatica</name>
    <dbReference type="NCBI Taxonomy" id="489703"/>
    <lineage>
        <taxon>Bacteria</taxon>
        <taxon>Pseudomonadati</taxon>
        <taxon>Pseudomonadota</taxon>
        <taxon>Gammaproteobacteria</taxon>
        <taxon>Nevskiales</taxon>
        <taxon>Nevskiaceae</taxon>
        <taxon>Solimonas</taxon>
    </lineage>
</organism>
<dbReference type="InterPro" id="IPR000700">
    <property type="entry name" value="PAS-assoc_C"/>
</dbReference>
<dbReference type="RefSeq" id="WP_093287379.1">
    <property type="nucleotide sequence ID" value="NZ_FOFS01000011.1"/>
</dbReference>
<dbReference type="PANTHER" id="PTHR46663:SF4">
    <property type="entry name" value="DIGUANYLATE CYCLASE DGCT-RELATED"/>
    <property type="match status" value="1"/>
</dbReference>
<dbReference type="FunFam" id="3.30.70.270:FF:000001">
    <property type="entry name" value="Diguanylate cyclase domain protein"/>
    <property type="match status" value="1"/>
</dbReference>
<dbReference type="STRING" id="489703.SAMN04488038_11110"/>
<dbReference type="InterPro" id="IPR035965">
    <property type="entry name" value="PAS-like_dom_sf"/>
</dbReference>
<dbReference type="Pfam" id="PF00989">
    <property type="entry name" value="PAS"/>
    <property type="match status" value="1"/>
</dbReference>
<protein>
    <submittedName>
        <fullName evidence="4">PAS domain S-box-containing protein/diguanylate cyclase (GGDEF) domain-containing protein</fullName>
    </submittedName>
</protein>
<evidence type="ECO:0000259" key="3">
    <source>
        <dbReference type="PROSITE" id="PS50887"/>
    </source>
</evidence>
<dbReference type="InterPro" id="IPR029787">
    <property type="entry name" value="Nucleotide_cyclase"/>
</dbReference>
<evidence type="ECO:0000313" key="4">
    <source>
        <dbReference type="EMBL" id="SEQ81483.1"/>
    </source>
</evidence>
<evidence type="ECO:0000256" key="1">
    <source>
        <dbReference type="ARBA" id="ARBA00001946"/>
    </source>
</evidence>
<dbReference type="Pfam" id="PF00990">
    <property type="entry name" value="GGDEF"/>
    <property type="match status" value="1"/>
</dbReference>
<evidence type="ECO:0000313" key="5">
    <source>
        <dbReference type="Proteomes" id="UP000199233"/>
    </source>
</evidence>
<dbReference type="InterPro" id="IPR000160">
    <property type="entry name" value="GGDEF_dom"/>
</dbReference>
<dbReference type="PANTHER" id="PTHR46663">
    <property type="entry name" value="DIGUANYLATE CYCLASE DGCT-RELATED"/>
    <property type="match status" value="1"/>
</dbReference>
<dbReference type="CDD" id="cd00130">
    <property type="entry name" value="PAS"/>
    <property type="match status" value="1"/>
</dbReference>
<comment type="cofactor">
    <cofactor evidence="1">
        <name>Mg(2+)</name>
        <dbReference type="ChEBI" id="CHEBI:18420"/>
    </cofactor>
</comment>
<accession>A0A1H9J3T1</accession>
<dbReference type="Gene3D" id="3.30.450.20">
    <property type="entry name" value="PAS domain"/>
    <property type="match status" value="1"/>
</dbReference>
<dbReference type="SMART" id="SM00091">
    <property type="entry name" value="PAS"/>
    <property type="match status" value="1"/>
</dbReference>
<evidence type="ECO:0000259" key="2">
    <source>
        <dbReference type="PROSITE" id="PS50113"/>
    </source>
</evidence>
<dbReference type="InterPro" id="IPR052163">
    <property type="entry name" value="DGC-Regulatory_Protein"/>
</dbReference>
<dbReference type="NCBIfam" id="TIGR00229">
    <property type="entry name" value="sensory_box"/>
    <property type="match status" value="1"/>
</dbReference>